<dbReference type="CDD" id="cd19601">
    <property type="entry name" value="serpin42Da-like"/>
    <property type="match status" value="2"/>
</dbReference>
<dbReference type="GO" id="GO:0005615">
    <property type="term" value="C:extracellular space"/>
    <property type="evidence" value="ECO:0007669"/>
    <property type="project" value="InterPro"/>
</dbReference>
<evidence type="ECO:0000313" key="8">
    <source>
        <dbReference type="Proteomes" id="UP000095300"/>
    </source>
</evidence>
<sequence length="781" mass="87167">MRFEGKSSLILLSVAILCHVVSSSPISNEPKFYYDLFKEISSTYGSKSLVYSPFSILTCLTMASFGAAGKTATDLQKSLGFVGQTTESVAESFHSILAKYENSKYLNIANKFYVMDGYKVKQQFNEILSNKFFSSAENIDFQQSEKSTEKINNWVKSKTDNAISDLVKPGVISGDTRLFLLSAIHFKGSWEKPFAAEATKEGDFYTDETHAVKLPLMYKEESVLFGWYQDLEASAIRLPYADSNLSMVIVLPHKRSGLSAVLQKLEKMSYNTFLQNMKKSSRSIHIVVPKFKAELDVELNDVLKRMGMESIFDGADFSNMLDTTENIKIRTVLHKAVIEVNEEGTKASAATGMEGTYFSMPQVFRANHPFYYAIINEDLIPLFEGTFIAKPFAMLLALALFQCLVSSTPISSDSQFYSGLESFNGNLFSEVFKAYGSKNLIFSPFSIQTCVTMASYGAAGKTAVDLQKGLGFAGQPSDTVADNFHSILAKYANSNILKLANKFYVMEGYKVKDNFNEVLTNKFFSAAENINFAESAKATEAVNNWVKEKTDNAITDLVKPGVLTSDTRMFLLSAIHFKGTWKKPFWPESTKDSDFYTDETHSVNVPLMFKRGRAEYGWLKDLEASAVRLPYADSDLSMLIVLPDTRTGLTSLLKKLKNVPLKSLRQNLSEGSGAVEIWLPKFKAELDVELRDVLKEMGMGSMFYEADFSNMFDSPEHIAIGKVLHKAVIEVNEEGTKASATTAMEAVSYSSPRQFKADHPFYYVIINEDSVPLFEGTFVGF</sequence>
<dbReference type="PROSITE" id="PS00284">
    <property type="entry name" value="SERPIN"/>
    <property type="match status" value="1"/>
</dbReference>
<keyword evidence="8" id="KW-1185">Reference proteome</keyword>
<evidence type="ECO:0000256" key="4">
    <source>
        <dbReference type="RuleBase" id="RU000411"/>
    </source>
</evidence>
<evidence type="ECO:0000256" key="3">
    <source>
        <dbReference type="ARBA" id="ARBA00022900"/>
    </source>
</evidence>
<dbReference type="InterPro" id="IPR042185">
    <property type="entry name" value="Serpin_sf_2"/>
</dbReference>
<dbReference type="OrthoDB" id="671595at2759"/>
<feature type="domain" description="Serpin" evidence="6">
    <location>
        <begin position="34"/>
        <end position="390"/>
    </location>
</feature>
<dbReference type="VEuPathDB" id="VectorBase:SCAU009939"/>
<gene>
    <name evidence="7" type="primary">106088574</name>
</gene>
<dbReference type="SUPFAM" id="SSF56574">
    <property type="entry name" value="Serpins"/>
    <property type="match status" value="2"/>
</dbReference>
<dbReference type="Gene3D" id="2.30.39.10">
    <property type="entry name" value="Alpha-1-antitrypsin, domain 1"/>
    <property type="match status" value="2"/>
</dbReference>
<evidence type="ECO:0000313" key="7">
    <source>
        <dbReference type="EnsemblMetazoa" id="SCAU009939-PA"/>
    </source>
</evidence>
<name>A0A1I8PPG5_STOCA</name>
<comment type="similarity">
    <text evidence="1 4">Belongs to the serpin family.</text>
</comment>
<proteinExistence type="inferred from homology"/>
<dbReference type="PANTHER" id="PTHR11461:SF211">
    <property type="entry name" value="GH10112P-RELATED"/>
    <property type="match status" value="1"/>
</dbReference>
<dbReference type="SMART" id="SM00093">
    <property type="entry name" value="SERPIN"/>
    <property type="match status" value="2"/>
</dbReference>
<keyword evidence="5" id="KW-0732">Signal</keyword>
<dbReference type="Proteomes" id="UP000095300">
    <property type="component" value="Unassembled WGS sequence"/>
</dbReference>
<protein>
    <recommendedName>
        <fullName evidence="6">Serpin domain-containing protein</fullName>
    </recommendedName>
</protein>
<accession>A0A1I8PPG5</accession>
<dbReference type="Pfam" id="PF00079">
    <property type="entry name" value="Serpin"/>
    <property type="match status" value="2"/>
</dbReference>
<dbReference type="InterPro" id="IPR023795">
    <property type="entry name" value="Serpin_CS"/>
</dbReference>
<evidence type="ECO:0000259" key="6">
    <source>
        <dbReference type="SMART" id="SM00093"/>
    </source>
</evidence>
<evidence type="ECO:0000256" key="1">
    <source>
        <dbReference type="ARBA" id="ARBA00009500"/>
    </source>
</evidence>
<dbReference type="InterPro" id="IPR036186">
    <property type="entry name" value="Serpin_sf"/>
</dbReference>
<feature type="chain" id="PRO_5009326990" description="Serpin domain-containing protein" evidence="5">
    <location>
        <begin position="24"/>
        <end position="781"/>
    </location>
</feature>
<dbReference type="EnsemblMetazoa" id="SCAU009939-RA">
    <property type="protein sequence ID" value="SCAU009939-PA"/>
    <property type="gene ID" value="SCAU009939"/>
</dbReference>
<dbReference type="AlphaFoldDB" id="A0A1I8PPG5"/>
<organism evidence="7 8">
    <name type="scientific">Stomoxys calcitrans</name>
    <name type="common">Stable fly</name>
    <name type="synonym">Conops calcitrans</name>
    <dbReference type="NCBI Taxonomy" id="35570"/>
    <lineage>
        <taxon>Eukaryota</taxon>
        <taxon>Metazoa</taxon>
        <taxon>Ecdysozoa</taxon>
        <taxon>Arthropoda</taxon>
        <taxon>Hexapoda</taxon>
        <taxon>Insecta</taxon>
        <taxon>Pterygota</taxon>
        <taxon>Neoptera</taxon>
        <taxon>Endopterygota</taxon>
        <taxon>Diptera</taxon>
        <taxon>Brachycera</taxon>
        <taxon>Muscomorpha</taxon>
        <taxon>Muscoidea</taxon>
        <taxon>Muscidae</taxon>
        <taxon>Stomoxys</taxon>
    </lineage>
</organism>
<reference evidence="7" key="1">
    <citation type="submission" date="2020-05" db="UniProtKB">
        <authorList>
            <consortium name="EnsemblMetazoa"/>
        </authorList>
    </citation>
    <scope>IDENTIFICATION</scope>
    <source>
        <strain evidence="7">USDA</strain>
    </source>
</reference>
<dbReference type="PANTHER" id="PTHR11461">
    <property type="entry name" value="SERINE PROTEASE INHIBITOR, SERPIN"/>
    <property type="match status" value="1"/>
</dbReference>
<dbReference type="InterPro" id="IPR042178">
    <property type="entry name" value="Serpin_sf_1"/>
</dbReference>
<dbReference type="InterPro" id="IPR000215">
    <property type="entry name" value="Serpin_fam"/>
</dbReference>
<evidence type="ECO:0000256" key="2">
    <source>
        <dbReference type="ARBA" id="ARBA00022690"/>
    </source>
</evidence>
<evidence type="ECO:0000256" key="5">
    <source>
        <dbReference type="SAM" id="SignalP"/>
    </source>
</evidence>
<feature type="signal peptide" evidence="5">
    <location>
        <begin position="1"/>
        <end position="23"/>
    </location>
</feature>
<feature type="domain" description="Serpin" evidence="6">
    <location>
        <begin position="425"/>
        <end position="781"/>
    </location>
</feature>
<dbReference type="Gene3D" id="3.30.497.10">
    <property type="entry name" value="Antithrombin, subunit I, domain 2"/>
    <property type="match status" value="2"/>
</dbReference>
<dbReference type="GO" id="GO:0004867">
    <property type="term" value="F:serine-type endopeptidase inhibitor activity"/>
    <property type="evidence" value="ECO:0007669"/>
    <property type="project" value="UniProtKB-KW"/>
</dbReference>
<keyword evidence="2" id="KW-0646">Protease inhibitor</keyword>
<dbReference type="InterPro" id="IPR023796">
    <property type="entry name" value="Serpin_dom"/>
</dbReference>
<keyword evidence="3" id="KW-0722">Serine protease inhibitor</keyword>